<feature type="domain" description="PHD-type" evidence="9">
    <location>
        <begin position="868"/>
        <end position="916"/>
    </location>
</feature>
<dbReference type="PANTHER" id="PTHR46386:SF1">
    <property type="entry name" value="NUCLEAR BODY PROTEIN SP140-LIKE PROTEIN"/>
    <property type="match status" value="1"/>
</dbReference>
<dbReference type="Gene3D" id="3.30.40.10">
    <property type="entry name" value="Zinc/RING finger domain, C3HC4 (zinc finger)"/>
    <property type="match status" value="2"/>
</dbReference>
<dbReference type="InterPro" id="IPR001487">
    <property type="entry name" value="Bromodomain"/>
</dbReference>
<dbReference type="SUPFAM" id="SSF47370">
    <property type="entry name" value="Bromodomain"/>
    <property type="match status" value="2"/>
</dbReference>
<feature type="compositionally biased region" description="Basic and acidic residues" evidence="7">
    <location>
        <begin position="125"/>
        <end position="136"/>
    </location>
</feature>
<dbReference type="PROSITE" id="PS50016">
    <property type="entry name" value="ZF_PHD_2"/>
    <property type="match status" value="2"/>
</dbReference>
<evidence type="ECO:0000256" key="5">
    <source>
        <dbReference type="PROSITE-ProRule" id="PRU00035"/>
    </source>
</evidence>
<dbReference type="Gene3D" id="1.20.920.10">
    <property type="entry name" value="Bromodomain-like"/>
    <property type="match status" value="2"/>
</dbReference>
<evidence type="ECO:0000259" key="8">
    <source>
        <dbReference type="PROSITE" id="PS50014"/>
    </source>
</evidence>
<dbReference type="InterPro" id="IPR043563">
    <property type="entry name" value="Sp110/Sp140/Sp140L-like"/>
</dbReference>
<dbReference type="InterPro" id="IPR019786">
    <property type="entry name" value="Zinc_finger_PHD-type_CS"/>
</dbReference>
<protein>
    <submittedName>
        <fullName evidence="11">Nuclear body protein</fullName>
    </submittedName>
</protein>
<feature type="domain" description="SAND" evidence="10">
    <location>
        <begin position="629"/>
        <end position="709"/>
    </location>
</feature>
<dbReference type="OrthoDB" id="1870062at2759"/>
<dbReference type="Gene3D" id="3.10.390.10">
    <property type="entry name" value="SAND domain-like"/>
    <property type="match status" value="3"/>
</dbReference>
<dbReference type="GO" id="GO:0000981">
    <property type="term" value="F:DNA-binding transcription factor activity, RNA polymerase II-specific"/>
    <property type="evidence" value="ECO:0007669"/>
    <property type="project" value="TreeGrafter"/>
</dbReference>
<dbReference type="InterPro" id="IPR019787">
    <property type="entry name" value="Znf_PHD-finger"/>
</dbReference>
<feature type="domain" description="Bromo" evidence="8">
    <location>
        <begin position="961"/>
        <end position="1012"/>
    </location>
</feature>
<dbReference type="SMART" id="SM00249">
    <property type="entry name" value="PHD"/>
    <property type="match status" value="2"/>
</dbReference>
<dbReference type="InterPro" id="IPR011011">
    <property type="entry name" value="Znf_FYVE_PHD"/>
</dbReference>
<dbReference type="SUPFAM" id="SSF63763">
    <property type="entry name" value="SAND domain-like"/>
    <property type="match status" value="3"/>
</dbReference>
<dbReference type="InterPro" id="IPR010919">
    <property type="entry name" value="SAND-like_dom_sf"/>
</dbReference>
<comment type="caution">
    <text evidence="11">The sequence shown here is derived from an EMBL/GenBank/DDBJ whole genome shotgun (WGS) entry which is preliminary data.</text>
</comment>
<keyword evidence="12" id="KW-1185">Reference proteome</keyword>
<dbReference type="EMBL" id="QNUK01000038">
    <property type="protein sequence ID" value="KAF5905978.1"/>
    <property type="molecule type" value="Genomic_DNA"/>
</dbReference>
<keyword evidence="4 5" id="KW-0103">Bromodomain</keyword>
<dbReference type="Pfam" id="PF00628">
    <property type="entry name" value="PHD"/>
    <property type="match status" value="1"/>
</dbReference>
<dbReference type="PROSITE" id="PS50014">
    <property type="entry name" value="BROMODOMAIN_2"/>
    <property type="match status" value="2"/>
</dbReference>
<dbReference type="GO" id="GO:0003677">
    <property type="term" value="F:DNA binding"/>
    <property type="evidence" value="ECO:0007669"/>
    <property type="project" value="InterPro"/>
</dbReference>
<evidence type="ECO:0000256" key="6">
    <source>
        <dbReference type="PROSITE-ProRule" id="PRU00146"/>
    </source>
</evidence>
<dbReference type="InterPro" id="IPR036427">
    <property type="entry name" value="Bromodomain-like_sf"/>
</dbReference>
<feature type="domain" description="Bromo" evidence="8">
    <location>
        <begin position="444"/>
        <end position="489"/>
    </location>
</feature>
<dbReference type="InterPro" id="IPR000770">
    <property type="entry name" value="SAND_dom"/>
</dbReference>
<evidence type="ECO:0000256" key="1">
    <source>
        <dbReference type="ARBA" id="ARBA00022723"/>
    </source>
</evidence>
<feature type="region of interest" description="Disordered" evidence="7">
    <location>
        <begin position="500"/>
        <end position="539"/>
    </location>
</feature>
<proteinExistence type="predicted"/>
<dbReference type="Pfam" id="PF01342">
    <property type="entry name" value="SAND"/>
    <property type="match status" value="3"/>
</dbReference>
<dbReference type="PANTHER" id="PTHR46386">
    <property type="entry name" value="NUCLEAR BODY PROTEIN SP140"/>
    <property type="match status" value="1"/>
</dbReference>
<keyword evidence="1" id="KW-0479">Metal-binding</keyword>
<evidence type="ECO:0000259" key="9">
    <source>
        <dbReference type="PROSITE" id="PS50016"/>
    </source>
</evidence>
<feature type="region of interest" description="Disordered" evidence="7">
    <location>
        <begin position="146"/>
        <end position="165"/>
    </location>
</feature>
<reference evidence="11" key="1">
    <citation type="submission" date="2020-07" db="EMBL/GenBank/DDBJ databases">
        <title>Clarias magur genome sequencing, assembly and annotation.</title>
        <authorList>
            <person name="Kushwaha B."/>
            <person name="Kumar R."/>
            <person name="Das P."/>
            <person name="Joshi C.G."/>
            <person name="Kumar D."/>
            <person name="Nagpure N.S."/>
            <person name="Pandey M."/>
            <person name="Agarwal S."/>
            <person name="Srivastava S."/>
            <person name="Singh M."/>
            <person name="Sahoo L."/>
            <person name="Jayasankar P."/>
            <person name="Meher P.K."/>
            <person name="Koringa P.G."/>
            <person name="Iquebal M.A."/>
            <person name="Das S.P."/>
            <person name="Bit A."/>
            <person name="Patnaik S."/>
            <person name="Patel N."/>
            <person name="Shah T.M."/>
            <person name="Hinsu A."/>
            <person name="Jena J.K."/>
        </authorList>
    </citation>
    <scope>NUCLEOTIDE SEQUENCE</scope>
    <source>
        <strain evidence="11">CIFAMagur01</strain>
        <tissue evidence="11">Testis</tissue>
    </source>
</reference>
<dbReference type="InterPro" id="IPR013083">
    <property type="entry name" value="Znf_RING/FYVE/PHD"/>
</dbReference>
<sequence>KVMNMKTKKETQKGLYDILDWVETNQGNCIKQFWSCVFEDHIMQRYPVFHTLQKILLNEKKNRNSEVASGEKKQGQKKNATKRKKSDEETGEEKSGASSVTSKKKKTKKPKTSPLSKGGTLPVTGRDKKGLTKKLLEGKKQVRFIEPGNSSLTSKKKPARKPKISPLLRKKTLLVIGGDEERTLFPDKPVKESISQHFIGIKRDRSPEPGTSSVTSEKKPDKNPKISPLLKGKRHLFTSGDEKGTLYPDKPVKAALLKSETLAVSCGEKTGTLYPDKLAKGEECILSEDAWFTPNDFERFSGRGSSKNWKQTIRCQNTSLLKLFKEGYLPWPHNRFSAQKREKNEDDVCCICNLKNDLVYCWECLQAFHRHCHLPIRQDNTTEIIWICTFCVLNANQETLFHRSKKDALSSLVSNYILECQYLLLRLYNADTEHVFAYNPTETVPGYSSVISNPMWLGKVRTKMQKDKYKTVKQFVHDIHLIFKNCQTFYKLPDAKKLTGSEEEVEGRKKSRNKRKKGINETEPRSSHSLKRAKKEDNSKLDGCIKKHSFTCEDKEGTLHQDKHARGSCSRPIRKVKEGKPLTQKKGQIKSEKTPDVTEDKRAIFFRALSSSGANRPSMQNTAQPIKREKKEDIWALDKTLPVTCGDKEGRLYPDKLARGEECILSQDRWFTPHAFETFSGRGNCKKWKESIYSQNTPLWKLLKEGHLQCPRTYRRYGQKKKAVSRVENSSSVSDVKTNKHRKDLKKWIKEENNEQEEDGENDGEPVDLSKFDAPAFPVSCGSVSGILYKSRFVGSRSKSIRTEERWFSPEEFVKQGLTLTDGHWRKGILCHGKTLNYLVKKRILYMHSLLCSCDLCSPNNQSELDNDDVCYICNTEGKLVCCDGCPRAFHPDCHLSGLQEDTTVGTWLCTFCVLKANNELWTQMSLKAALQCPVSENILRCEYLLLNLYKEDTQQVFTDDPTAQVAKYSRVISHPMWLNRVKSKLQNKEYETMRQFMHDVLLIFKNCKTFNKCITFTHF</sequence>
<dbReference type="SMART" id="SM00297">
    <property type="entry name" value="BROMO"/>
    <property type="match status" value="2"/>
</dbReference>
<dbReference type="AlphaFoldDB" id="A0A8J4UDZ9"/>
<evidence type="ECO:0000256" key="2">
    <source>
        <dbReference type="ARBA" id="ARBA00022771"/>
    </source>
</evidence>
<dbReference type="CDD" id="cd04369">
    <property type="entry name" value="Bromodomain"/>
    <property type="match status" value="2"/>
</dbReference>
<feature type="non-terminal residue" evidence="11">
    <location>
        <position position="1"/>
    </location>
</feature>
<feature type="region of interest" description="Disordered" evidence="7">
    <location>
        <begin position="62"/>
        <end position="136"/>
    </location>
</feature>
<evidence type="ECO:0000259" key="10">
    <source>
        <dbReference type="PROSITE" id="PS50864"/>
    </source>
</evidence>
<feature type="compositionally biased region" description="Basic residues" evidence="7">
    <location>
        <begin position="75"/>
        <end position="84"/>
    </location>
</feature>
<feature type="compositionally biased region" description="Basic and acidic residues" evidence="7">
    <location>
        <begin position="62"/>
        <end position="74"/>
    </location>
</feature>
<feature type="compositionally biased region" description="Basic residues" evidence="7">
    <location>
        <begin position="102"/>
        <end position="111"/>
    </location>
</feature>
<feature type="compositionally biased region" description="Basic and acidic residues" evidence="7">
    <location>
        <begin position="85"/>
        <end position="95"/>
    </location>
</feature>
<accession>A0A8J4UDZ9</accession>
<dbReference type="CDD" id="cd15541">
    <property type="entry name" value="PHD_TIF1_like"/>
    <property type="match status" value="1"/>
</dbReference>
<dbReference type="InterPro" id="IPR001965">
    <property type="entry name" value="Znf_PHD"/>
</dbReference>
<dbReference type="SUPFAM" id="SSF57903">
    <property type="entry name" value="FYVE/PHD zinc finger"/>
    <property type="match status" value="2"/>
</dbReference>
<organism evidence="11 12">
    <name type="scientific">Clarias magur</name>
    <name type="common">Asian catfish</name>
    <name type="synonym">Macropteronotus magur</name>
    <dbReference type="NCBI Taxonomy" id="1594786"/>
    <lineage>
        <taxon>Eukaryota</taxon>
        <taxon>Metazoa</taxon>
        <taxon>Chordata</taxon>
        <taxon>Craniata</taxon>
        <taxon>Vertebrata</taxon>
        <taxon>Euteleostomi</taxon>
        <taxon>Actinopterygii</taxon>
        <taxon>Neopterygii</taxon>
        <taxon>Teleostei</taxon>
        <taxon>Ostariophysi</taxon>
        <taxon>Siluriformes</taxon>
        <taxon>Clariidae</taxon>
        <taxon>Clarias</taxon>
    </lineage>
</organism>
<evidence type="ECO:0000313" key="12">
    <source>
        <dbReference type="Proteomes" id="UP000727407"/>
    </source>
</evidence>
<dbReference type="Proteomes" id="UP000727407">
    <property type="component" value="Unassembled WGS sequence"/>
</dbReference>
<dbReference type="GO" id="GO:0005634">
    <property type="term" value="C:nucleus"/>
    <property type="evidence" value="ECO:0007669"/>
    <property type="project" value="TreeGrafter"/>
</dbReference>
<dbReference type="PROSITE" id="PS50864">
    <property type="entry name" value="SAND"/>
    <property type="match status" value="3"/>
</dbReference>
<evidence type="ECO:0000256" key="7">
    <source>
        <dbReference type="SAM" id="MobiDB-lite"/>
    </source>
</evidence>
<dbReference type="GO" id="GO:0008270">
    <property type="term" value="F:zinc ion binding"/>
    <property type="evidence" value="ECO:0007669"/>
    <property type="project" value="UniProtKB-KW"/>
</dbReference>
<name>A0A8J4UDZ9_CLAMG</name>
<gene>
    <name evidence="11" type="ORF">DAT39_004237</name>
</gene>
<dbReference type="SMART" id="SM00258">
    <property type="entry name" value="SAND"/>
    <property type="match status" value="3"/>
</dbReference>
<dbReference type="PROSITE" id="PS01359">
    <property type="entry name" value="ZF_PHD_1"/>
    <property type="match status" value="1"/>
</dbReference>
<evidence type="ECO:0000313" key="11">
    <source>
        <dbReference type="EMBL" id="KAF5905978.1"/>
    </source>
</evidence>
<evidence type="ECO:0000256" key="3">
    <source>
        <dbReference type="ARBA" id="ARBA00022833"/>
    </source>
</evidence>
<feature type="domain" description="SAND" evidence="10">
    <location>
        <begin position="764"/>
        <end position="846"/>
    </location>
</feature>
<evidence type="ECO:0000256" key="4">
    <source>
        <dbReference type="ARBA" id="ARBA00023117"/>
    </source>
</evidence>
<feature type="compositionally biased region" description="Basic residues" evidence="7">
    <location>
        <begin position="154"/>
        <end position="165"/>
    </location>
</feature>
<dbReference type="PRINTS" id="PR00503">
    <property type="entry name" value="BROMODOMAIN"/>
</dbReference>
<feature type="domain" description="SAND" evidence="10">
    <location>
        <begin position="249"/>
        <end position="330"/>
    </location>
</feature>
<keyword evidence="3" id="KW-0862">Zinc</keyword>
<keyword evidence="2 6" id="KW-0863">Zinc-finger</keyword>
<feature type="domain" description="PHD-type" evidence="9">
    <location>
        <begin position="346"/>
        <end position="394"/>
    </location>
</feature>
<feature type="region of interest" description="Disordered" evidence="7">
    <location>
        <begin position="200"/>
        <end position="230"/>
    </location>
</feature>
<dbReference type="Pfam" id="PF00439">
    <property type="entry name" value="Bromodomain"/>
    <property type="match status" value="2"/>
</dbReference>